<sequence>MRITEMRELTDEELNEELNNLKEKLFQLRFQLELGQLKNSSSIKQVKKDIARIKTILKERELGIRR</sequence>
<dbReference type="PANTHER" id="PTHR10916:SF0">
    <property type="entry name" value="LARGE RIBOSOMAL SUBUNIT PROTEIN UL29C"/>
    <property type="match status" value="1"/>
</dbReference>
<dbReference type="PROSITE" id="PS00579">
    <property type="entry name" value="RIBOSOMAL_L29"/>
    <property type="match status" value="1"/>
</dbReference>
<dbReference type="HAMAP" id="MF_00374">
    <property type="entry name" value="Ribosomal_uL29"/>
    <property type="match status" value="1"/>
</dbReference>
<protein>
    <recommendedName>
        <fullName evidence="4 5">Large ribosomal subunit protein uL29</fullName>
    </recommendedName>
</protein>
<dbReference type="InterPro" id="IPR036049">
    <property type="entry name" value="Ribosomal_uL29_sf"/>
</dbReference>
<dbReference type="NCBIfam" id="TIGR00012">
    <property type="entry name" value="L29"/>
    <property type="match status" value="1"/>
</dbReference>
<dbReference type="CDD" id="cd00427">
    <property type="entry name" value="Ribosomal_L29_HIP"/>
    <property type="match status" value="1"/>
</dbReference>
<organism evidence="6 7">
    <name type="scientific">Petrotoga olearia DSM 13574</name>
    <dbReference type="NCBI Taxonomy" id="1122955"/>
    <lineage>
        <taxon>Bacteria</taxon>
        <taxon>Thermotogati</taxon>
        <taxon>Thermotogota</taxon>
        <taxon>Thermotogae</taxon>
        <taxon>Petrotogales</taxon>
        <taxon>Petrotogaceae</taxon>
        <taxon>Petrotoga</taxon>
    </lineage>
</organism>
<evidence type="ECO:0000256" key="2">
    <source>
        <dbReference type="ARBA" id="ARBA00022980"/>
    </source>
</evidence>
<dbReference type="RefSeq" id="WP_103066435.1">
    <property type="nucleotide sequence ID" value="NZ_AZRL01000004.1"/>
</dbReference>
<dbReference type="InterPro" id="IPR050063">
    <property type="entry name" value="Ribosomal_protein_uL29"/>
</dbReference>
<keyword evidence="3 5" id="KW-0687">Ribonucleoprotein</keyword>
<keyword evidence="2 5" id="KW-0689">Ribosomal protein</keyword>
<evidence type="ECO:0000256" key="3">
    <source>
        <dbReference type="ARBA" id="ARBA00023274"/>
    </source>
</evidence>
<gene>
    <name evidence="5" type="primary">rpmC</name>
    <name evidence="6" type="ORF">X929_02330</name>
</gene>
<comment type="caution">
    <text evidence="6">The sequence shown here is derived from an EMBL/GenBank/DDBJ whole genome shotgun (WGS) entry which is preliminary data.</text>
</comment>
<dbReference type="Proteomes" id="UP000236434">
    <property type="component" value="Unassembled WGS sequence"/>
</dbReference>
<dbReference type="GO" id="GO:0022625">
    <property type="term" value="C:cytosolic large ribosomal subunit"/>
    <property type="evidence" value="ECO:0007669"/>
    <property type="project" value="TreeGrafter"/>
</dbReference>
<evidence type="ECO:0000256" key="1">
    <source>
        <dbReference type="ARBA" id="ARBA00009254"/>
    </source>
</evidence>
<evidence type="ECO:0000313" key="6">
    <source>
        <dbReference type="EMBL" id="PNR97610.1"/>
    </source>
</evidence>
<dbReference type="Gene3D" id="1.10.287.310">
    <property type="match status" value="1"/>
</dbReference>
<dbReference type="InterPro" id="IPR001854">
    <property type="entry name" value="Ribosomal_uL29"/>
</dbReference>
<dbReference type="EMBL" id="AZRL01000004">
    <property type="protein sequence ID" value="PNR97610.1"/>
    <property type="molecule type" value="Genomic_DNA"/>
</dbReference>
<name>A0A2K1P497_9BACT</name>
<evidence type="ECO:0000313" key="7">
    <source>
        <dbReference type="Proteomes" id="UP000236434"/>
    </source>
</evidence>
<dbReference type="FunFam" id="1.10.287.310:FF:000001">
    <property type="entry name" value="50S ribosomal protein L29"/>
    <property type="match status" value="1"/>
</dbReference>
<dbReference type="InterPro" id="IPR018254">
    <property type="entry name" value="Ribosomal_uL29_CS"/>
</dbReference>
<dbReference type="SUPFAM" id="SSF46561">
    <property type="entry name" value="Ribosomal protein L29 (L29p)"/>
    <property type="match status" value="1"/>
</dbReference>
<dbReference type="Pfam" id="PF00831">
    <property type="entry name" value="Ribosomal_L29"/>
    <property type="match status" value="1"/>
</dbReference>
<evidence type="ECO:0000256" key="4">
    <source>
        <dbReference type="ARBA" id="ARBA00035204"/>
    </source>
</evidence>
<dbReference type="PANTHER" id="PTHR10916">
    <property type="entry name" value="60S RIBOSOMAL PROTEIN L35/50S RIBOSOMAL PROTEIN L29"/>
    <property type="match status" value="1"/>
</dbReference>
<dbReference type="GO" id="GO:0006412">
    <property type="term" value="P:translation"/>
    <property type="evidence" value="ECO:0007669"/>
    <property type="project" value="UniProtKB-UniRule"/>
</dbReference>
<dbReference type="GO" id="GO:0003735">
    <property type="term" value="F:structural constituent of ribosome"/>
    <property type="evidence" value="ECO:0007669"/>
    <property type="project" value="InterPro"/>
</dbReference>
<dbReference type="AlphaFoldDB" id="A0A2K1P497"/>
<reference evidence="6 7" key="1">
    <citation type="submission" date="2013-12" db="EMBL/GenBank/DDBJ databases">
        <title>Comparative genomics of Petrotoga isolates.</title>
        <authorList>
            <person name="Nesbo C.L."/>
            <person name="Charchuk R."/>
            <person name="Chow K."/>
        </authorList>
    </citation>
    <scope>NUCLEOTIDE SEQUENCE [LARGE SCALE GENOMIC DNA]</scope>
    <source>
        <strain evidence="6 7">DSM 13574</strain>
    </source>
</reference>
<dbReference type="OrthoDB" id="9815192at2"/>
<evidence type="ECO:0000256" key="5">
    <source>
        <dbReference type="HAMAP-Rule" id="MF_00374"/>
    </source>
</evidence>
<comment type="similarity">
    <text evidence="1 5">Belongs to the universal ribosomal protein uL29 family.</text>
</comment>
<proteinExistence type="inferred from homology"/>
<accession>A0A2K1P497</accession>